<organism evidence="4 5">
    <name type="scientific">Sphagnum jensenii</name>
    <dbReference type="NCBI Taxonomy" id="128206"/>
    <lineage>
        <taxon>Eukaryota</taxon>
        <taxon>Viridiplantae</taxon>
        <taxon>Streptophyta</taxon>
        <taxon>Embryophyta</taxon>
        <taxon>Bryophyta</taxon>
        <taxon>Sphagnophytina</taxon>
        <taxon>Sphagnopsida</taxon>
        <taxon>Sphagnales</taxon>
        <taxon>Sphagnaceae</taxon>
        <taxon>Sphagnum</taxon>
    </lineage>
</organism>
<dbReference type="InterPro" id="IPR013761">
    <property type="entry name" value="SAM/pointed_sf"/>
</dbReference>
<dbReference type="Proteomes" id="UP001497444">
    <property type="component" value="Chromosome 13"/>
</dbReference>
<feature type="compositionally biased region" description="Basic residues" evidence="2">
    <location>
        <begin position="174"/>
        <end position="192"/>
    </location>
</feature>
<evidence type="ECO:0000259" key="3">
    <source>
        <dbReference type="PROSITE" id="PS50105"/>
    </source>
</evidence>
<evidence type="ECO:0000256" key="2">
    <source>
        <dbReference type="SAM" id="MobiDB-lite"/>
    </source>
</evidence>
<proteinExistence type="predicted"/>
<sequence>MQERSHTNHFNGVQHSIRISWEPYSWHAMAKTKHKQLAALAAIKEIVLLTYGEHMMDPEEQSGCSSKPTLREHSPEIEVKQQRVIIWIPSANPSSQSEASTNGIAEVLTNGTSSRKGKHLGDKGLAPGNESGKIDKIFSKVIFKVGNGLKERIVQEAGPSIEAVPVGGIEKCSQRPRTKARAHTSQGKKRKAQSTVLNMPSSCEVDRAIPFANSQDDPGEAQGVAEDCNVEGELLKESPTILSKRNTPRRKASSLKGLLAAYPLFESHPEQREEPPMSSTVEVIMVGKEQVFFENKEGTTYVRKQDDFLERRQERVLGISSRHSKRLAKESSSKGSLIEPGQPAVESSARDFHLRKTTDAVKKVSGLSGMILPIAVAQSTVDVSPDPQIESFAVKGTETPPQAVMNLWGSSKRDGSGRMAPMVDTSLRQHSATPQSVPLSMSSPLKEALPSVGRVQAVVQSQSRLLRSGRMIGLQPEAIPSVPMSSKTSTYTLFSLPNSSVEANSSNRRPAPAQALDVITVQDAEKNIKLPAPDGPSVVANGFKAAASGSDLTCGMKSNTVACTGLPARSFRVLQDKEARHKANHLPVQNVYHGKIGSGVGKVNGQAREKLIRSTTCIQDKEVIFPGIKWNSQEEAGIHGAYNILAPKLSNGSMQIPAISDSDLALSKQVNRVAVVEAKLEEVGGLTDWLVQHGLGVFVGLFEERNIDKEALVQLTMEALKEMGVYAVGPRRKLIWAIQNL</sequence>
<gene>
    <name evidence="4" type="ORF">CSSPJE1EN1_LOCUS6091</name>
</gene>
<dbReference type="CDD" id="cd09487">
    <property type="entry name" value="SAM_superfamily"/>
    <property type="match status" value="1"/>
</dbReference>
<protein>
    <recommendedName>
        <fullName evidence="3">SAM domain-containing protein</fullName>
    </recommendedName>
</protein>
<evidence type="ECO:0000313" key="4">
    <source>
        <dbReference type="EMBL" id="CAK9260613.1"/>
    </source>
</evidence>
<name>A0ABP0W1G1_9BRYO</name>
<dbReference type="Pfam" id="PF07647">
    <property type="entry name" value="SAM_2"/>
    <property type="match status" value="1"/>
</dbReference>
<evidence type="ECO:0000256" key="1">
    <source>
        <dbReference type="ARBA" id="ARBA00022737"/>
    </source>
</evidence>
<keyword evidence="5" id="KW-1185">Reference proteome</keyword>
<feature type="region of interest" description="Disordered" evidence="2">
    <location>
        <begin position="322"/>
        <end position="350"/>
    </location>
</feature>
<dbReference type="PROSITE" id="PS50105">
    <property type="entry name" value="SAM_DOMAIN"/>
    <property type="match status" value="1"/>
</dbReference>
<dbReference type="PANTHER" id="PTHR10627:SF69">
    <property type="entry name" value="PROTEIN BICAUDAL C"/>
    <property type="match status" value="1"/>
</dbReference>
<accession>A0ABP0W1G1</accession>
<keyword evidence="1" id="KW-0677">Repeat</keyword>
<reference evidence="4" key="1">
    <citation type="submission" date="2024-02" db="EMBL/GenBank/DDBJ databases">
        <authorList>
            <consortium name="ELIXIR-Norway"/>
            <consortium name="Elixir Norway"/>
        </authorList>
    </citation>
    <scope>NUCLEOTIDE SEQUENCE</scope>
</reference>
<feature type="region of interest" description="Disordered" evidence="2">
    <location>
        <begin position="109"/>
        <end position="129"/>
    </location>
</feature>
<feature type="region of interest" description="Disordered" evidence="2">
    <location>
        <begin position="172"/>
        <end position="198"/>
    </location>
</feature>
<evidence type="ECO:0000313" key="5">
    <source>
        <dbReference type="Proteomes" id="UP001497444"/>
    </source>
</evidence>
<dbReference type="PANTHER" id="PTHR10627">
    <property type="entry name" value="SCP160"/>
    <property type="match status" value="1"/>
</dbReference>
<feature type="domain" description="SAM" evidence="3">
    <location>
        <begin position="686"/>
        <end position="741"/>
    </location>
</feature>
<dbReference type="SUPFAM" id="SSF47769">
    <property type="entry name" value="SAM/Pointed domain"/>
    <property type="match status" value="1"/>
</dbReference>
<dbReference type="InterPro" id="IPR001660">
    <property type="entry name" value="SAM"/>
</dbReference>
<dbReference type="Gene3D" id="1.10.150.50">
    <property type="entry name" value="Transcription Factor, Ets-1"/>
    <property type="match status" value="1"/>
</dbReference>
<dbReference type="EMBL" id="OZ020108">
    <property type="protein sequence ID" value="CAK9260613.1"/>
    <property type="molecule type" value="Genomic_DNA"/>
</dbReference>